<keyword evidence="3" id="KW-1185">Reference proteome</keyword>
<sequence>MLRKTPQSPQSAEASASASADAPLPVVRCESVKPKKPAKWGARFAESAGETAAECAAICCCCPCFLLDLVVALVVKLPAGLVRRALRRRRWKLRKRAGITWSRDTAMDSDDDFHHGSVPENGHGEACPRGSPSEELLELEKVMRANFEGAGFWRSPSQRE</sequence>
<dbReference type="PANTHER" id="PTHR33264">
    <property type="entry name" value="EXPRESSED PROTEIN"/>
    <property type="match status" value="1"/>
</dbReference>
<reference evidence="2 3" key="1">
    <citation type="submission" date="2023-10" db="EMBL/GenBank/DDBJ databases">
        <title>Chromosome-scale genome assembly provides insights into flower coloration mechanisms of Canna indica.</title>
        <authorList>
            <person name="Li C."/>
        </authorList>
    </citation>
    <scope>NUCLEOTIDE SEQUENCE [LARGE SCALE GENOMIC DNA]</scope>
    <source>
        <tissue evidence="2">Flower</tissue>
    </source>
</reference>
<feature type="region of interest" description="Disordered" evidence="1">
    <location>
        <begin position="1"/>
        <end position="21"/>
    </location>
</feature>
<dbReference type="Proteomes" id="UP001327560">
    <property type="component" value="Chromosome 2"/>
</dbReference>
<dbReference type="PANTHER" id="PTHR33264:SF8">
    <property type="entry name" value="EXPRESSED PROTEIN"/>
    <property type="match status" value="1"/>
</dbReference>
<evidence type="ECO:0000313" key="3">
    <source>
        <dbReference type="Proteomes" id="UP001327560"/>
    </source>
</evidence>
<accession>A0AAQ3K0H4</accession>
<proteinExistence type="predicted"/>
<feature type="compositionally biased region" description="Low complexity" evidence="1">
    <location>
        <begin position="1"/>
        <end position="20"/>
    </location>
</feature>
<gene>
    <name evidence="2" type="ORF">Cni_G06564</name>
</gene>
<protein>
    <submittedName>
        <fullName evidence="2">Uncharacterized protein</fullName>
    </submittedName>
</protein>
<evidence type="ECO:0000256" key="1">
    <source>
        <dbReference type="SAM" id="MobiDB-lite"/>
    </source>
</evidence>
<dbReference type="AlphaFoldDB" id="A0AAQ3K0H4"/>
<evidence type="ECO:0000313" key="2">
    <source>
        <dbReference type="EMBL" id="WOK97856.1"/>
    </source>
</evidence>
<organism evidence="2 3">
    <name type="scientific">Canna indica</name>
    <name type="common">Indian-shot</name>
    <dbReference type="NCBI Taxonomy" id="4628"/>
    <lineage>
        <taxon>Eukaryota</taxon>
        <taxon>Viridiplantae</taxon>
        <taxon>Streptophyta</taxon>
        <taxon>Embryophyta</taxon>
        <taxon>Tracheophyta</taxon>
        <taxon>Spermatophyta</taxon>
        <taxon>Magnoliopsida</taxon>
        <taxon>Liliopsida</taxon>
        <taxon>Zingiberales</taxon>
        <taxon>Cannaceae</taxon>
        <taxon>Canna</taxon>
    </lineage>
</organism>
<name>A0AAQ3K0H4_9LILI</name>
<dbReference type="EMBL" id="CP136891">
    <property type="protein sequence ID" value="WOK97856.1"/>
    <property type="molecule type" value="Genomic_DNA"/>
</dbReference>